<keyword evidence="2" id="KW-1185">Reference proteome</keyword>
<reference evidence="1" key="1">
    <citation type="submission" date="2020-06" db="EMBL/GenBank/DDBJ databases">
        <title>WGS assembly of Ceratodon purpureus strain R40.</title>
        <authorList>
            <person name="Carey S.B."/>
            <person name="Jenkins J."/>
            <person name="Shu S."/>
            <person name="Lovell J.T."/>
            <person name="Sreedasyam A."/>
            <person name="Maumus F."/>
            <person name="Tiley G.P."/>
            <person name="Fernandez-Pozo N."/>
            <person name="Barry K."/>
            <person name="Chen C."/>
            <person name="Wang M."/>
            <person name="Lipzen A."/>
            <person name="Daum C."/>
            <person name="Saski C.A."/>
            <person name="Payton A.C."/>
            <person name="Mcbreen J.C."/>
            <person name="Conrad R.E."/>
            <person name="Kollar L.M."/>
            <person name="Olsson S."/>
            <person name="Huttunen S."/>
            <person name="Landis J.B."/>
            <person name="Wickett N.J."/>
            <person name="Johnson M.G."/>
            <person name="Rensing S.A."/>
            <person name="Grimwood J."/>
            <person name="Schmutz J."/>
            <person name="Mcdaniel S.F."/>
        </authorList>
    </citation>
    <scope>NUCLEOTIDE SEQUENCE</scope>
    <source>
        <strain evidence="1">R40</strain>
    </source>
</reference>
<dbReference type="EMBL" id="CM026421">
    <property type="protein sequence ID" value="KAG0592965.1"/>
    <property type="molecule type" value="Genomic_DNA"/>
</dbReference>
<comment type="caution">
    <text evidence="1">The sequence shown here is derived from an EMBL/GenBank/DDBJ whole genome shotgun (WGS) entry which is preliminary data.</text>
</comment>
<sequence length="99" mass="10994">MKMIPGSGQWAVVIMAAVGFGPRMAVECPPGLGSLSLGGVLLLLGMRIGRSWEKGKSILLDPGIWDLLWADHAVENFNGYMELFYKIKWRNIINNCFLI</sequence>
<evidence type="ECO:0000313" key="2">
    <source>
        <dbReference type="Proteomes" id="UP000822688"/>
    </source>
</evidence>
<protein>
    <submittedName>
        <fullName evidence="1">Uncharacterized protein</fullName>
    </submittedName>
</protein>
<dbReference type="AlphaFoldDB" id="A0A8T0JBX3"/>
<evidence type="ECO:0000313" key="1">
    <source>
        <dbReference type="EMBL" id="KAG0592965.1"/>
    </source>
</evidence>
<proteinExistence type="predicted"/>
<organism evidence="1 2">
    <name type="scientific">Ceratodon purpureus</name>
    <name type="common">Fire moss</name>
    <name type="synonym">Dicranum purpureum</name>
    <dbReference type="NCBI Taxonomy" id="3225"/>
    <lineage>
        <taxon>Eukaryota</taxon>
        <taxon>Viridiplantae</taxon>
        <taxon>Streptophyta</taxon>
        <taxon>Embryophyta</taxon>
        <taxon>Bryophyta</taxon>
        <taxon>Bryophytina</taxon>
        <taxon>Bryopsida</taxon>
        <taxon>Dicranidae</taxon>
        <taxon>Pseudoditrichales</taxon>
        <taxon>Ditrichaceae</taxon>
        <taxon>Ceratodon</taxon>
    </lineage>
</organism>
<gene>
    <name evidence="1" type="ORF">KC19_1G294100</name>
</gene>
<accession>A0A8T0JBX3</accession>
<dbReference type="Proteomes" id="UP000822688">
    <property type="component" value="Chromosome 1"/>
</dbReference>
<name>A0A8T0JBX3_CERPU</name>